<gene>
    <name evidence="2" type="ORF">B0H99_11923</name>
</gene>
<protein>
    <submittedName>
        <fullName evidence="2">Ketosteroid isomerase-like protein</fullName>
    </submittedName>
</protein>
<dbReference type="InterPro" id="IPR037401">
    <property type="entry name" value="SnoaL-like"/>
</dbReference>
<keyword evidence="2" id="KW-0413">Isomerase</keyword>
<accession>A0A2P8FXP3</accession>
<dbReference type="AlphaFoldDB" id="A0A2P8FXP3"/>
<proteinExistence type="predicted"/>
<dbReference type="OrthoDB" id="9812295at2"/>
<name>A0A2P8FXP3_9BACL</name>
<dbReference type="EMBL" id="PYAT01000019">
    <property type="protein sequence ID" value="PSL26487.1"/>
    <property type="molecule type" value="Genomic_DNA"/>
</dbReference>
<reference evidence="2 3" key="1">
    <citation type="submission" date="2018-03" db="EMBL/GenBank/DDBJ databases">
        <title>Genomic Encyclopedia of Type Strains, Phase III (KMG-III): the genomes of soil and plant-associated and newly described type strains.</title>
        <authorList>
            <person name="Whitman W."/>
        </authorList>
    </citation>
    <scope>NUCLEOTIDE SEQUENCE [LARGE SCALE GENOMIC DNA]</scope>
    <source>
        <strain evidence="2 3">CGMCC 1.12259</strain>
    </source>
</reference>
<evidence type="ECO:0000313" key="3">
    <source>
        <dbReference type="Proteomes" id="UP000242682"/>
    </source>
</evidence>
<dbReference type="SUPFAM" id="SSF54427">
    <property type="entry name" value="NTF2-like"/>
    <property type="match status" value="1"/>
</dbReference>
<evidence type="ECO:0000313" key="2">
    <source>
        <dbReference type="EMBL" id="PSL26487.1"/>
    </source>
</evidence>
<keyword evidence="3" id="KW-1185">Reference proteome</keyword>
<comment type="caution">
    <text evidence="2">The sequence shown here is derived from an EMBL/GenBank/DDBJ whole genome shotgun (WGS) entry which is preliminary data.</text>
</comment>
<dbReference type="RefSeq" id="WP_106534733.1">
    <property type="nucleotide sequence ID" value="NZ_PYAT01000019.1"/>
</dbReference>
<feature type="domain" description="SnoaL-like" evidence="1">
    <location>
        <begin position="8"/>
        <end position="134"/>
    </location>
</feature>
<dbReference type="Gene3D" id="3.10.450.50">
    <property type="match status" value="1"/>
</dbReference>
<dbReference type="Proteomes" id="UP000242682">
    <property type="component" value="Unassembled WGS sequence"/>
</dbReference>
<evidence type="ECO:0000259" key="1">
    <source>
        <dbReference type="Pfam" id="PF13474"/>
    </source>
</evidence>
<dbReference type="Pfam" id="PF13474">
    <property type="entry name" value="SnoaL_3"/>
    <property type="match status" value="1"/>
</dbReference>
<organism evidence="2 3">
    <name type="scientific">Planomicrobium soli</name>
    <dbReference type="NCBI Taxonomy" id="1176648"/>
    <lineage>
        <taxon>Bacteria</taxon>
        <taxon>Bacillati</taxon>
        <taxon>Bacillota</taxon>
        <taxon>Bacilli</taxon>
        <taxon>Bacillales</taxon>
        <taxon>Caryophanaceae</taxon>
        <taxon>Planomicrobium</taxon>
    </lineage>
</organism>
<dbReference type="GO" id="GO:0016853">
    <property type="term" value="F:isomerase activity"/>
    <property type="evidence" value="ECO:0007669"/>
    <property type="project" value="UniProtKB-KW"/>
</dbReference>
<dbReference type="InterPro" id="IPR032710">
    <property type="entry name" value="NTF2-like_dom_sf"/>
</dbReference>
<sequence length="146" mass="16740">MAKNFSEVHDVLETYKTAIHEKDVEKLLSLYSSEIHIYDCWGNWESKGIPSWKASVSEWFDGLREESVLLEVAFNDVVIEKTSTLAFVHCAVTFTGYQEESGVQLRQMTNRFTYGLKKVKDSWAIAHEHSSLPIDFETGKGLFDLK</sequence>